<dbReference type="GeneID" id="28819085"/>
<evidence type="ECO:0000313" key="1">
    <source>
        <dbReference type="EMBL" id="KUJ16217.1"/>
    </source>
</evidence>
<dbReference type="PANTHER" id="PTHR38790:SF4">
    <property type="entry name" value="2EXR DOMAIN-CONTAINING PROTEIN"/>
    <property type="match status" value="1"/>
</dbReference>
<organism evidence="1 2">
    <name type="scientific">Mollisia scopiformis</name>
    <name type="common">Conifer needle endophyte fungus</name>
    <name type="synonym">Phialocephala scopiformis</name>
    <dbReference type="NCBI Taxonomy" id="149040"/>
    <lineage>
        <taxon>Eukaryota</taxon>
        <taxon>Fungi</taxon>
        <taxon>Dikarya</taxon>
        <taxon>Ascomycota</taxon>
        <taxon>Pezizomycotina</taxon>
        <taxon>Leotiomycetes</taxon>
        <taxon>Helotiales</taxon>
        <taxon>Mollisiaceae</taxon>
        <taxon>Mollisia</taxon>
    </lineage>
</organism>
<reference evidence="1 2" key="1">
    <citation type="submission" date="2015-10" db="EMBL/GenBank/DDBJ databases">
        <title>Full genome of DAOMC 229536 Phialocephala scopiformis, a fungal endophyte of spruce producing the potent anti-insectan compound rugulosin.</title>
        <authorList>
            <consortium name="DOE Joint Genome Institute"/>
            <person name="Walker A.K."/>
            <person name="Frasz S.L."/>
            <person name="Seifert K.A."/>
            <person name="Miller J.D."/>
            <person name="Mondo S.J."/>
            <person name="Labutti K."/>
            <person name="Lipzen A."/>
            <person name="Dockter R."/>
            <person name="Kennedy M."/>
            <person name="Grigoriev I.V."/>
            <person name="Spatafora J.W."/>
        </authorList>
    </citation>
    <scope>NUCLEOTIDE SEQUENCE [LARGE SCALE GENOMIC DNA]</scope>
    <source>
        <strain evidence="1 2">CBS 120377</strain>
    </source>
</reference>
<sequence>MAPWPSLPKGDRQFPAPVFDDELLRQPHEPNIPIHQRTTPPNPQKDSPLFNGLIPPEIRNEIFSYALTETTSTDPSALYPEHISRPDYTASTSICTALLQTCRLIYLETYRLPALNREHVFWHERGPPSPADSYIDVEEGYFSRMPSWQLDLVTEIHLFTQMYWLEQSFEDFCRRSFNAKVEKLKITIRRGDWWWNESNEPLFIHPKIDSPGFDEMVDSIRYDRAAARAGKPLQSFEDGSWGSAFKLLPSLKELEIEFETSDDKSEELENIVDWAKTWKFPMKEGTVLSTEGCEEENWSWESTVSYWSENCPYCGVSSRATCDFTQVPGGEANPGCVEMRARMARGEGPTLHVRSLGWKVVEDVKVEDL</sequence>
<dbReference type="KEGG" id="psco:LY89DRAFT_586259"/>
<evidence type="ECO:0000313" key="2">
    <source>
        <dbReference type="Proteomes" id="UP000070700"/>
    </source>
</evidence>
<dbReference type="EMBL" id="KQ947416">
    <property type="protein sequence ID" value="KUJ16217.1"/>
    <property type="molecule type" value="Genomic_DNA"/>
</dbReference>
<dbReference type="AlphaFoldDB" id="A0A194X8V7"/>
<gene>
    <name evidence="1" type="ORF">LY89DRAFT_586259</name>
</gene>
<proteinExistence type="predicted"/>
<protein>
    <submittedName>
        <fullName evidence="1">Uncharacterized protein</fullName>
    </submittedName>
</protein>
<name>A0A194X8V7_MOLSC</name>
<dbReference type="OrthoDB" id="288942at2759"/>
<dbReference type="InParanoid" id="A0A194X8V7"/>
<accession>A0A194X8V7</accession>
<dbReference type="Proteomes" id="UP000070700">
    <property type="component" value="Unassembled WGS sequence"/>
</dbReference>
<dbReference type="PANTHER" id="PTHR38790">
    <property type="entry name" value="2EXR DOMAIN-CONTAINING PROTEIN-RELATED"/>
    <property type="match status" value="1"/>
</dbReference>
<dbReference type="STRING" id="149040.A0A194X8V7"/>
<dbReference type="RefSeq" id="XP_018070572.1">
    <property type="nucleotide sequence ID" value="XM_018209359.1"/>
</dbReference>
<keyword evidence="2" id="KW-1185">Reference proteome</keyword>